<dbReference type="AlphaFoldDB" id="A0A9Q4B2X2"/>
<name>A0A9Q4B2X2_SALAG</name>
<organism evidence="1 2">
    <name type="scientific">Salipaludibacillus agaradhaerens</name>
    <name type="common">Bacillus agaradhaerens</name>
    <dbReference type="NCBI Taxonomy" id="76935"/>
    <lineage>
        <taxon>Bacteria</taxon>
        <taxon>Bacillati</taxon>
        <taxon>Bacillota</taxon>
        <taxon>Bacilli</taxon>
        <taxon>Bacillales</taxon>
        <taxon>Bacillaceae</taxon>
    </lineage>
</organism>
<evidence type="ECO:0000313" key="2">
    <source>
        <dbReference type="Proteomes" id="UP001057753"/>
    </source>
</evidence>
<gene>
    <name evidence="1" type="ORF">HXA33_12455</name>
</gene>
<comment type="caution">
    <text evidence="1">The sequence shown here is derived from an EMBL/GenBank/DDBJ whole genome shotgun (WGS) entry which is preliminary data.</text>
</comment>
<proteinExistence type="predicted"/>
<sequence length="93" mass="10103">MIITNEAKDYLMKVLEENHADTIRVTDTGEGGCGPVIGITLDKPEEADIVEEINSIQVAFEKAIYYDVKKATIDVQQGDGGEELVLTGITESC</sequence>
<keyword evidence="2" id="KW-1185">Reference proteome</keyword>
<dbReference type="Proteomes" id="UP001057753">
    <property type="component" value="Unassembled WGS sequence"/>
</dbReference>
<evidence type="ECO:0000313" key="1">
    <source>
        <dbReference type="EMBL" id="MCR6097357.1"/>
    </source>
</evidence>
<accession>A0A9Q4B2X2</accession>
<dbReference type="RefSeq" id="WP_257821756.1">
    <property type="nucleotide sequence ID" value="NZ_JABXYM010000001.1"/>
</dbReference>
<dbReference type="SUPFAM" id="SSF89360">
    <property type="entry name" value="HesB-like domain"/>
    <property type="match status" value="1"/>
</dbReference>
<dbReference type="InterPro" id="IPR035903">
    <property type="entry name" value="HesB-like_dom_sf"/>
</dbReference>
<reference evidence="1" key="1">
    <citation type="submission" date="2020-06" db="EMBL/GenBank/DDBJ databases">
        <title>Insight into the genomes of haloalkaliphilic bacilli from Kenyan soda lakes.</title>
        <authorList>
            <person name="Mwirichia R."/>
            <person name="Villamizar G.C."/>
            <person name="Poehlein A."/>
            <person name="Mugweru J."/>
            <person name="Kipnyargis A."/>
            <person name="Kiplimo D."/>
            <person name="Orwa P."/>
            <person name="Daniel R."/>
        </authorList>
    </citation>
    <scope>NUCLEOTIDE SEQUENCE</scope>
    <source>
        <strain evidence="1">B1096_S55</strain>
    </source>
</reference>
<dbReference type="EMBL" id="JABXYM010000001">
    <property type="protein sequence ID" value="MCR6097357.1"/>
    <property type="molecule type" value="Genomic_DNA"/>
</dbReference>
<protein>
    <submittedName>
        <fullName evidence="1">Adhesin</fullName>
    </submittedName>
</protein>
<dbReference type="Gene3D" id="2.60.300.12">
    <property type="entry name" value="HesB-like domain"/>
    <property type="match status" value="1"/>
</dbReference>